<name>A0A9P4MZ37_9PLEO</name>
<feature type="compositionally biased region" description="Basic and acidic residues" evidence="2">
    <location>
        <begin position="41"/>
        <end position="68"/>
    </location>
</feature>
<dbReference type="AlphaFoldDB" id="A0A9P4MZ37"/>
<dbReference type="OrthoDB" id="3805721at2759"/>
<evidence type="ECO:0000313" key="3">
    <source>
        <dbReference type="EMBL" id="KAF2259108.1"/>
    </source>
</evidence>
<dbReference type="EMBL" id="ML986719">
    <property type="protein sequence ID" value="KAF2259108.1"/>
    <property type="molecule type" value="Genomic_DNA"/>
</dbReference>
<feature type="coiled-coil region" evidence="1">
    <location>
        <begin position="126"/>
        <end position="160"/>
    </location>
</feature>
<dbReference type="Proteomes" id="UP000800093">
    <property type="component" value="Unassembled WGS sequence"/>
</dbReference>
<sequence>MSNSGTTIGNPPILYLNTNTSQEADLEGSLEAVDTTAQATLERKDNESRGEMNAEKTSTKYPNARERPSPYGLLGKGFRSALETWLTLLGAIEIAALVIHLGRKLGILEEHDRYIMSHLGELDDRFDDLRIECNESRDTIRRLQDEIHRLKGGSNEIEADEGVRKVGNRVQKRRKRARGA</sequence>
<organism evidence="3 4">
    <name type="scientific">Lojkania enalia</name>
    <dbReference type="NCBI Taxonomy" id="147567"/>
    <lineage>
        <taxon>Eukaryota</taxon>
        <taxon>Fungi</taxon>
        <taxon>Dikarya</taxon>
        <taxon>Ascomycota</taxon>
        <taxon>Pezizomycotina</taxon>
        <taxon>Dothideomycetes</taxon>
        <taxon>Pleosporomycetidae</taxon>
        <taxon>Pleosporales</taxon>
        <taxon>Pleosporales incertae sedis</taxon>
        <taxon>Lojkania</taxon>
    </lineage>
</organism>
<keyword evidence="4" id="KW-1185">Reference proteome</keyword>
<comment type="caution">
    <text evidence="3">The sequence shown here is derived from an EMBL/GenBank/DDBJ whole genome shotgun (WGS) entry which is preliminary data.</text>
</comment>
<proteinExistence type="predicted"/>
<feature type="compositionally biased region" description="Basic residues" evidence="2">
    <location>
        <begin position="166"/>
        <end position="180"/>
    </location>
</feature>
<feature type="region of interest" description="Disordered" evidence="2">
    <location>
        <begin position="38"/>
        <end position="68"/>
    </location>
</feature>
<gene>
    <name evidence="3" type="ORF">CC78DRAFT_586264</name>
</gene>
<reference evidence="4" key="1">
    <citation type="journal article" date="2020" name="Stud. Mycol.">
        <title>101 Dothideomycetes genomes: A test case for predicting lifestyles and emergence of pathogens.</title>
        <authorList>
            <person name="Haridas S."/>
            <person name="Albert R."/>
            <person name="Binder M."/>
            <person name="Bloem J."/>
            <person name="LaButti K."/>
            <person name="Salamov A."/>
            <person name="Andreopoulos B."/>
            <person name="Baker S."/>
            <person name="Barry K."/>
            <person name="Bills G."/>
            <person name="Bluhm B."/>
            <person name="Cannon C."/>
            <person name="Castanera R."/>
            <person name="Culley D."/>
            <person name="Daum C."/>
            <person name="Ezra D."/>
            <person name="Gonzalez J."/>
            <person name="Henrissat B."/>
            <person name="Kuo A."/>
            <person name="Liang C."/>
            <person name="Lipzen A."/>
            <person name="Lutzoni F."/>
            <person name="Magnuson J."/>
            <person name="Mondo S."/>
            <person name="Nolan M."/>
            <person name="Ohm R."/>
            <person name="Pangilinan J."/>
            <person name="Park H.-J."/>
            <person name="Ramirez L."/>
            <person name="Alfaro M."/>
            <person name="Sun H."/>
            <person name="Tritt A."/>
            <person name="Yoshinaga Y."/>
            <person name="Zwiers L.-H."/>
            <person name="Turgeon B."/>
            <person name="Goodwin S."/>
            <person name="Spatafora J."/>
            <person name="Crous P."/>
            <person name="Grigoriev I."/>
        </authorList>
    </citation>
    <scope>NUCLEOTIDE SEQUENCE [LARGE SCALE GENOMIC DNA]</scope>
    <source>
        <strain evidence="4">CBS 304.66</strain>
    </source>
</reference>
<accession>A0A9P4MZ37</accession>
<evidence type="ECO:0000256" key="1">
    <source>
        <dbReference type="SAM" id="Coils"/>
    </source>
</evidence>
<protein>
    <submittedName>
        <fullName evidence="3">Uncharacterized protein</fullName>
    </submittedName>
</protein>
<evidence type="ECO:0000256" key="2">
    <source>
        <dbReference type="SAM" id="MobiDB-lite"/>
    </source>
</evidence>
<feature type="region of interest" description="Disordered" evidence="2">
    <location>
        <begin position="161"/>
        <end position="180"/>
    </location>
</feature>
<evidence type="ECO:0000313" key="4">
    <source>
        <dbReference type="Proteomes" id="UP000800093"/>
    </source>
</evidence>
<keyword evidence="1" id="KW-0175">Coiled coil</keyword>